<evidence type="ECO:0000256" key="3">
    <source>
        <dbReference type="ARBA" id="ARBA00022741"/>
    </source>
</evidence>
<dbReference type="STRING" id="1385513.N780_10150"/>
<dbReference type="PANTHER" id="PTHR34696">
    <property type="entry name" value="PHOSPHORIBOSYLFORMYLGLYCINAMIDINE SYNTHASE SUBUNIT PURS"/>
    <property type="match status" value="1"/>
</dbReference>
<evidence type="ECO:0000256" key="2">
    <source>
        <dbReference type="ARBA" id="ARBA00022598"/>
    </source>
</evidence>
<dbReference type="UniPathway" id="UPA00074">
    <property type="reaction ID" value="UER00128"/>
</dbReference>
<keyword evidence="1 6" id="KW-0963">Cytoplasm</keyword>
<comment type="subunit">
    <text evidence="6">Part of the FGAM synthase complex composed of 1 PurL, 1 PurQ and 2 PurS subunits.</text>
</comment>
<evidence type="ECO:0000313" key="8">
    <source>
        <dbReference type="Proteomes" id="UP000030153"/>
    </source>
</evidence>
<dbReference type="Pfam" id="PF02700">
    <property type="entry name" value="PurS"/>
    <property type="match status" value="1"/>
</dbReference>
<keyword evidence="4 6" id="KW-0658">Purine biosynthesis</keyword>
<dbReference type="AlphaFoldDB" id="A0A0A2USD2"/>
<dbReference type="Proteomes" id="UP000030153">
    <property type="component" value="Unassembled WGS sequence"/>
</dbReference>
<protein>
    <recommendedName>
        <fullName evidence="6">Phosphoribosylformylglycinamidine synthase subunit PurS</fullName>
        <shortName evidence="6">FGAM synthase</shortName>
        <ecNumber evidence="6">6.3.5.3</ecNumber>
    </recommendedName>
    <alternativeName>
        <fullName evidence="6">Formylglycinamide ribonucleotide amidotransferase subunit III</fullName>
        <shortName evidence="6">FGAR amidotransferase III</shortName>
        <shortName evidence="6">FGAR-AT III</shortName>
    </alternativeName>
    <alternativeName>
        <fullName evidence="6">Phosphoribosylformylglycinamidine synthase subunit III</fullName>
    </alternativeName>
</protein>
<dbReference type="GO" id="GO:0006189">
    <property type="term" value="P:'de novo' IMP biosynthetic process"/>
    <property type="evidence" value="ECO:0007669"/>
    <property type="project" value="UniProtKB-UniRule"/>
</dbReference>
<evidence type="ECO:0000256" key="5">
    <source>
        <dbReference type="ARBA" id="ARBA00022840"/>
    </source>
</evidence>
<comment type="function">
    <text evidence="6">Part of the phosphoribosylformylglycinamidine synthase complex involved in the purines biosynthetic pathway. Catalyzes the ATP-dependent conversion of formylglycinamide ribonucleotide (FGAR) and glutamine to yield formylglycinamidine ribonucleotide (FGAM) and glutamate. The FGAM synthase complex is composed of three subunits. PurQ produces an ammonia molecule by converting glutamine to glutamate. PurL transfers the ammonia molecule to FGAR to form FGAM in an ATP-dependent manner. PurS interacts with PurQ and PurL and is thought to assist in the transfer of the ammonia molecule from PurQ to PurL.</text>
</comment>
<gene>
    <name evidence="6" type="primary">purS</name>
    <name evidence="7" type="ORF">N780_10150</name>
</gene>
<dbReference type="NCBIfam" id="TIGR00302">
    <property type="entry name" value="phosphoribosylformylglycinamidine synthase subunit PurS"/>
    <property type="match status" value="1"/>
</dbReference>
<evidence type="ECO:0000256" key="4">
    <source>
        <dbReference type="ARBA" id="ARBA00022755"/>
    </source>
</evidence>
<sequence>MYKVYVYVTLKEGVLDPQGKAIQESMHSLAYDEVESVRVGKYFELTVKDTGEIDKRVNELCDRLLANPVIEEYRYTLEEVVPN</sequence>
<dbReference type="GO" id="GO:0005524">
    <property type="term" value="F:ATP binding"/>
    <property type="evidence" value="ECO:0007669"/>
    <property type="project" value="UniProtKB-UniRule"/>
</dbReference>
<name>A0A0A2USD2_9BACI</name>
<dbReference type="NCBIfam" id="NF004630">
    <property type="entry name" value="PRK05974.1"/>
    <property type="match status" value="1"/>
</dbReference>
<dbReference type="OrthoDB" id="9799101at2"/>
<accession>A0A0A2USD2</accession>
<comment type="subcellular location">
    <subcellularLocation>
        <location evidence="6">Cytoplasm</location>
    </subcellularLocation>
</comment>
<keyword evidence="5 6" id="KW-0067">ATP-binding</keyword>
<dbReference type="GO" id="GO:0004642">
    <property type="term" value="F:phosphoribosylformylglycinamidine synthase activity"/>
    <property type="evidence" value="ECO:0007669"/>
    <property type="project" value="UniProtKB-UniRule"/>
</dbReference>
<evidence type="ECO:0000313" key="7">
    <source>
        <dbReference type="EMBL" id="KGP89678.1"/>
    </source>
</evidence>
<organism evidence="7 8">
    <name type="scientific">Pontibacillus chungwhensis BH030062</name>
    <dbReference type="NCBI Taxonomy" id="1385513"/>
    <lineage>
        <taxon>Bacteria</taxon>
        <taxon>Bacillati</taxon>
        <taxon>Bacillota</taxon>
        <taxon>Bacilli</taxon>
        <taxon>Bacillales</taxon>
        <taxon>Bacillaceae</taxon>
        <taxon>Pontibacillus</taxon>
    </lineage>
</organism>
<comment type="caution">
    <text evidence="7">The sequence shown here is derived from an EMBL/GenBank/DDBJ whole genome shotgun (WGS) entry which is preliminary data.</text>
</comment>
<dbReference type="Gene3D" id="3.30.1280.10">
    <property type="entry name" value="Phosphoribosylformylglycinamidine synthase subunit PurS"/>
    <property type="match status" value="1"/>
</dbReference>
<reference evidence="7 8" key="1">
    <citation type="submission" date="2013-08" db="EMBL/GenBank/DDBJ databases">
        <title>Genome of Pontibacillus chungwhensis.</title>
        <authorList>
            <person name="Wang Q."/>
            <person name="Wang G."/>
        </authorList>
    </citation>
    <scope>NUCLEOTIDE SEQUENCE [LARGE SCALE GENOMIC DNA]</scope>
    <source>
        <strain evidence="7 8">BH030062</strain>
    </source>
</reference>
<dbReference type="EC" id="6.3.5.3" evidence="6"/>
<dbReference type="eggNOG" id="COG1828">
    <property type="taxonomic scope" value="Bacteria"/>
</dbReference>
<dbReference type="EMBL" id="AVBG01000025">
    <property type="protein sequence ID" value="KGP89678.1"/>
    <property type="molecule type" value="Genomic_DNA"/>
</dbReference>
<keyword evidence="8" id="KW-1185">Reference proteome</keyword>
<comment type="pathway">
    <text evidence="6">Purine metabolism; IMP biosynthesis via de novo pathway; 5-amino-1-(5-phospho-D-ribosyl)imidazole from N(2)-formyl-N(1)-(5-phospho-D-ribosyl)glycinamide: step 1/2.</text>
</comment>
<dbReference type="InterPro" id="IPR003850">
    <property type="entry name" value="PurS"/>
</dbReference>
<dbReference type="RefSeq" id="WP_036787815.1">
    <property type="nucleotide sequence ID" value="NZ_AVBG01000025.1"/>
</dbReference>
<dbReference type="InterPro" id="IPR036604">
    <property type="entry name" value="PurS-like_sf"/>
</dbReference>
<comment type="catalytic activity">
    <reaction evidence="6">
        <text>N(2)-formyl-N(1)-(5-phospho-beta-D-ribosyl)glycinamide + L-glutamine + ATP + H2O = 2-formamido-N(1)-(5-O-phospho-beta-D-ribosyl)acetamidine + L-glutamate + ADP + phosphate + H(+)</text>
        <dbReference type="Rhea" id="RHEA:17129"/>
        <dbReference type="ChEBI" id="CHEBI:15377"/>
        <dbReference type="ChEBI" id="CHEBI:15378"/>
        <dbReference type="ChEBI" id="CHEBI:29985"/>
        <dbReference type="ChEBI" id="CHEBI:30616"/>
        <dbReference type="ChEBI" id="CHEBI:43474"/>
        <dbReference type="ChEBI" id="CHEBI:58359"/>
        <dbReference type="ChEBI" id="CHEBI:147286"/>
        <dbReference type="ChEBI" id="CHEBI:147287"/>
        <dbReference type="ChEBI" id="CHEBI:456216"/>
        <dbReference type="EC" id="6.3.5.3"/>
    </reaction>
</comment>
<evidence type="ECO:0000256" key="1">
    <source>
        <dbReference type="ARBA" id="ARBA00022490"/>
    </source>
</evidence>
<dbReference type="HAMAP" id="MF_01926">
    <property type="entry name" value="PurS"/>
    <property type="match status" value="1"/>
</dbReference>
<dbReference type="SUPFAM" id="SSF82697">
    <property type="entry name" value="PurS-like"/>
    <property type="match status" value="1"/>
</dbReference>
<dbReference type="PANTHER" id="PTHR34696:SF1">
    <property type="entry name" value="PHOSPHORIBOSYLFORMYLGLYCINAMIDINE SYNTHASE SUBUNIT PURS"/>
    <property type="match status" value="1"/>
</dbReference>
<comment type="similarity">
    <text evidence="6">Belongs to the PurS family.</text>
</comment>
<evidence type="ECO:0000256" key="6">
    <source>
        <dbReference type="HAMAP-Rule" id="MF_01926"/>
    </source>
</evidence>
<keyword evidence="3 6" id="KW-0547">Nucleotide-binding</keyword>
<proteinExistence type="inferred from homology"/>
<dbReference type="GO" id="GO:0005737">
    <property type="term" value="C:cytoplasm"/>
    <property type="evidence" value="ECO:0007669"/>
    <property type="project" value="UniProtKB-SubCell"/>
</dbReference>
<keyword evidence="2 6" id="KW-0436">Ligase</keyword>